<dbReference type="PANTHER" id="PTHR43201:SF5">
    <property type="entry name" value="MEDIUM-CHAIN ACYL-COA LIGASE ACSF2, MITOCHONDRIAL"/>
    <property type="match status" value="1"/>
</dbReference>
<evidence type="ECO:0000259" key="3">
    <source>
        <dbReference type="Pfam" id="PF00501"/>
    </source>
</evidence>
<comment type="caution">
    <text evidence="5">The sequence shown here is derived from an EMBL/GenBank/DDBJ whole genome shotgun (WGS) entry which is preliminary data.</text>
</comment>
<feature type="domain" description="AMP-binding enzyme C-terminal" evidence="4">
    <location>
        <begin position="417"/>
        <end position="492"/>
    </location>
</feature>
<keyword evidence="2" id="KW-0436">Ligase</keyword>
<dbReference type="Pfam" id="PF13193">
    <property type="entry name" value="AMP-binding_C"/>
    <property type="match status" value="1"/>
</dbReference>
<dbReference type="SUPFAM" id="SSF56801">
    <property type="entry name" value="Acetyl-CoA synthetase-like"/>
    <property type="match status" value="1"/>
</dbReference>
<dbReference type="Gene3D" id="3.30.300.30">
    <property type="match status" value="1"/>
</dbReference>
<dbReference type="InterPro" id="IPR045851">
    <property type="entry name" value="AMP-bd_C_sf"/>
</dbReference>
<evidence type="ECO:0000313" key="5">
    <source>
        <dbReference type="EMBL" id="KMW08796.1"/>
    </source>
</evidence>
<dbReference type="InterPro" id="IPR025110">
    <property type="entry name" value="AMP-bd_C"/>
</dbReference>
<evidence type="ECO:0000256" key="1">
    <source>
        <dbReference type="ARBA" id="ARBA00006432"/>
    </source>
</evidence>
<dbReference type="GO" id="GO:0031956">
    <property type="term" value="F:medium-chain fatty acid-CoA ligase activity"/>
    <property type="evidence" value="ECO:0007669"/>
    <property type="project" value="TreeGrafter"/>
</dbReference>
<feature type="domain" description="AMP-dependent synthetase/ligase" evidence="3">
    <location>
        <begin position="12"/>
        <end position="367"/>
    </location>
</feature>
<dbReference type="InterPro" id="IPR042099">
    <property type="entry name" value="ANL_N_sf"/>
</dbReference>
<dbReference type="PATRIC" id="fig|742734.4.peg.739"/>
<accession>A0A0J9B937</accession>
<proteinExistence type="inferred from homology"/>
<evidence type="ECO:0000256" key="2">
    <source>
        <dbReference type="ARBA" id="ARBA00022598"/>
    </source>
</evidence>
<dbReference type="GeneID" id="93165454"/>
<evidence type="ECO:0000259" key="4">
    <source>
        <dbReference type="Pfam" id="PF13193"/>
    </source>
</evidence>
<dbReference type="EMBL" id="ADLK01000078">
    <property type="protein sequence ID" value="KMW08796.1"/>
    <property type="molecule type" value="Genomic_DNA"/>
</dbReference>
<dbReference type="Gene3D" id="3.40.50.12780">
    <property type="entry name" value="N-terminal domain of ligase-like"/>
    <property type="match status" value="1"/>
</dbReference>
<dbReference type="PANTHER" id="PTHR43201">
    <property type="entry name" value="ACYL-COA SYNTHETASE"/>
    <property type="match status" value="1"/>
</dbReference>
<organism evidence="5 6">
    <name type="scientific">[Clostridium] citroniae WAL-19142</name>
    <dbReference type="NCBI Taxonomy" id="742734"/>
    <lineage>
        <taxon>Bacteria</taxon>
        <taxon>Bacillati</taxon>
        <taxon>Bacillota</taxon>
        <taxon>Clostridia</taxon>
        <taxon>Lachnospirales</taxon>
        <taxon>Lachnospiraceae</taxon>
        <taxon>Enterocloster</taxon>
    </lineage>
</organism>
<dbReference type="Pfam" id="PF00501">
    <property type="entry name" value="AMP-binding"/>
    <property type="match status" value="1"/>
</dbReference>
<gene>
    <name evidence="5" type="ORF">HMPREF9470_00693</name>
</gene>
<evidence type="ECO:0000313" key="6">
    <source>
        <dbReference type="Proteomes" id="UP000037392"/>
    </source>
</evidence>
<sequence>MEKKFESFIGIFKKAMEEHPDKTAVIVDDRRRTYGEIFEHAAKIAGHLSRCNIRKGDPVAIISVNHADYVETVLGCIMAGAVVVKLNWRLAAPELHYLLSFNHVKYMFFRSGDAKIRGEMKELTSSLCPAMDMDLMDKILEQWEPLEEFVKRDDDHILMHLHTSGTTGFPKVVRYTNGEFLRQMESCIGSLLFESSTIFQMMSQMFHSASMGTYACLACGGTVVGFSRFDPVRYMASVEVNRVTRLSAIPTVLTALLNHPDLGRYDMSSIRMISYSTCPMPPELIRRAIDRFHCDFQQSYGMTEMCSIVTILSPEDHLRCNMRYLNSVGKPIAGHEVKIVHENGGECSAGEVGEICVKGPGMMKDYYQMEEETMASIRCGWYHTRDMGSLDKEGYLYVRGRKNDMIISGGENIFPLEIENVLSTHPDIAEASVMGVRDDYWGEAVHACVILKHQGTLNGQDIRDYCRGKIAGYKIPKKVHIYEEFPRTATGKVMKAGLVERIEKETGS</sequence>
<dbReference type="Proteomes" id="UP000037392">
    <property type="component" value="Unassembled WGS sequence"/>
</dbReference>
<protein>
    <submittedName>
        <fullName evidence="5">Uncharacterized protein</fullName>
    </submittedName>
</protein>
<comment type="similarity">
    <text evidence="1">Belongs to the ATP-dependent AMP-binding enzyme family.</text>
</comment>
<name>A0A0J9B937_9FIRM</name>
<dbReference type="FunFam" id="3.30.300.30:FF:000008">
    <property type="entry name" value="2,3-dihydroxybenzoate-AMP ligase"/>
    <property type="match status" value="1"/>
</dbReference>
<dbReference type="GO" id="GO:0006631">
    <property type="term" value="P:fatty acid metabolic process"/>
    <property type="evidence" value="ECO:0007669"/>
    <property type="project" value="TreeGrafter"/>
</dbReference>
<dbReference type="OrthoDB" id="9803968at2"/>
<dbReference type="AlphaFoldDB" id="A0A0J9B937"/>
<dbReference type="RefSeq" id="WP_048929173.1">
    <property type="nucleotide sequence ID" value="NZ_KQ235875.1"/>
</dbReference>
<dbReference type="InterPro" id="IPR000873">
    <property type="entry name" value="AMP-dep_synth/lig_dom"/>
</dbReference>
<reference evidence="5 6" key="1">
    <citation type="submission" date="2011-04" db="EMBL/GenBank/DDBJ databases">
        <title>The Genome Sequence of Clostridium citroniae WAL-19142.</title>
        <authorList>
            <consortium name="The Broad Institute Genome Sequencing Platform"/>
            <person name="Earl A."/>
            <person name="Ward D."/>
            <person name="Feldgarden M."/>
            <person name="Gevers D."/>
            <person name="Warren Y.A."/>
            <person name="Tyrrell K.L."/>
            <person name="Citron D.M."/>
            <person name="Goldstein E.J."/>
            <person name="Daigneault M."/>
            <person name="Allen-Vercoe E."/>
            <person name="Young S.K."/>
            <person name="Zeng Q."/>
            <person name="Gargeya S."/>
            <person name="Fitzgerald M."/>
            <person name="Haas B."/>
            <person name="Abouelleil A."/>
            <person name="Alvarado L."/>
            <person name="Arachchi H.M."/>
            <person name="Berlin A."/>
            <person name="Brown A."/>
            <person name="Chapman S.B."/>
            <person name="Chen Z."/>
            <person name="Dunbar C."/>
            <person name="Freedman E."/>
            <person name="Gearin G."/>
            <person name="Gellesch M."/>
            <person name="Goldberg J."/>
            <person name="Griggs A."/>
            <person name="Gujja S."/>
            <person name="Heilman E.R."/>
            <person name="Heiman D."/>
            <person name="Howarth C."/>
            <person name="Larson L."/>
            <person name="Lui A."/>
            <person name="MacDonald P.J."/>
            <person name="Mehta T."/>
            <person name="Montmayeur A."/>
            <person name="Murphy C."/>
            <person name="Neiman D."/>
            <person name="Pearson M."/>
            <person name="Priest M."/>
            <person name="Roberts A."/>
            <person name="Saif S."/>
            <person name="Shea T."/>
            <person name="Shenoy N."/>
            <person name="Sisk P."/>
            <person name="Stolte C."/>
            <person name="Sykes S."/>
            <person name="White J."/>
            <person name="Yandava C."/>
            <person name="Wortman J."/>
            <person name="Nusbaum C."/>
            <person name="Birren B."/>
        </authorList>
    </citation>
    <scope>NUCLEOTIDE SEQUENCE [LARGE SCALE GENOMIC DNA]</scope>
    <source>
        <strain evidence="5 6">WAL-19142</strain>
    </source>
</reference>